<evidence type="ECO:0000313" key="1">
    <source>
        <dbReference type="EMBL" id="KAI8007863.1"/>
    </source>
</evidence>
<reference evidence="1 2" key="1">
    <citation type="journal article" date="2022" name="Plant J.">
        <title>Chromosome-level genome of Camellia lanceoleosa provides a valuable resource for understanding genome evolution and self-incompatibility.</title>
        <authorList>
            <person name="Gong W."/>
            <person name="Xiao S."/>
            <person name="Wang L."/>
            <person name="Liao Z."/>
            <person name="Chang Y."/>
            <person name="Mo W."/>
            <person name="Hu G."/>
            <person name="Li W."/>
            <person name="Zhao G."/>
            <person name="Zhu H."/>
            <person name="Hu X."/>
            <person name="Ji K."/>
            <person name="Xiang X."/>
            <person name="Song Q."/>
            <person name="Yuan D."/>
            <person name="Jin S."/>
            <person name="Zhang L."/>
        </authorList>
    </citation>
    <scope>NUCLEOTIDE SEQUENCE [LARGE SCALE GENOMIC DNA]</scope>
    <source>
        <strain evidence="1">SQ_2022a</strain>
    </source>
</reference>
<organism evidence="1 2">
    <name type="scientific">Camellia lanceoleosa</name>
    <dbReference type="NCBI Taxonomy" id="1840588"/>
    <lineage>
        <taxon>Eukaryota</taxon>
        <taxon>Viridiplantae</taxon>
        <taxon>Streptophyta</taxon>
        <taxon>Embryophyta</taxon>
        <taxon>Tracheophyta</taxon>
        <taxon>Spermatophyta</taxon>
        <taxon>Magnoliopsida</taxon>
        <taxon>eudicotyledons</taxon>
        <taxon>Gunneridae</taxon>
        <taxon>Pentapetalae</taxon>
        <taxon>asterids</taxon>
        <taxon>Ericales</taxon>
        <taxon>Theaceae</taxon>
        <taxon>Camellia</taxon>
    </lineage>
</organism>
<gene>
    <name evidence="1" type="ORF">LOK49_LG07G01643</name>
</gene>
<keyword evidence="2" id="KW-1185">Reference proteome</keyword>
<accession>A0ACC0H313</accession>
<protein>
    <submittedName>
        <fullName evidence="1">Uncharacterized protein</fullName>
    </submittedName>
</protein>
<dbReference type="Proteomes" id="UP001060215">
    <property type="component" value="Chromosome 7"/>
</dbReference>
<evidence type="ECO:0000313" key="2">
    <source>
        <dbReference type="Proteomes" id="UP001060215"/>
    </source>
</evidence>
<sequence length="144" mass="15592">MRSAQQASLAREEVMRGGSDDVSRVLEIEPDRSDVLGRGDDGKYAAVEVDLQGGMGSGYIGVCSKEEGLCWNLLGEVELMLQCSSVLTNQGLVWAASLLWAGIAMDEVVQILSVGWYLTLLEKHHVLTKAVTSVFLTFIGDLIC</sequence>
<comment type="caution">
    <text evidence="1">The sequence shown here is derived from an EMBL/GenBank/DDBJ whole genome shotgun (WGS) entry which is preliminary data.</text>
</comment>
<proteinExistence type="predicted"/>
<name>A0ACC0H313_9ERIC</name>
<dbReference type="EMBL" id="CM045764">
    <property type="protein sequence ID" value="KAI8007863.1"/>
    <property type="molecule type" value="Genomic_DNA"/>
</dbReference>